<dbReference type="Gene3D" id="3.40.50.880">
    <property type="match status" value="1"/>
</dbReference>
<gene>
    <name evidence="2" type="ORF">HAND00432_LOCUS23544</name>
</gene>
<dbReference type="GO" id="GO:0005737">
    <property type="term" value="C:cytoplasm"/>
    <property type="evidence" value="ECO:0007669"/>
    <property type="project" value="TreeGrafter"/>
</dbReference>
<dbReference type="CDD" id="cd03135">
    <property type="entry name" value="GATase1_DJ-1"/>
    <property type="match status" value="1"/>
</dbReference>
<dbReference type="InterPro" id="IPR029062">
    <property type="entry name" value="Class_I_gatase-like"/>
</dbReference>
<sequence>MVKALVILPDGFEEIESVCPIDILRRAEVEVTVASLSSSLNVKGRSNITLACDVLLESVKSETYDLLVLPGGPGTKAVREDARAIEMTKRHCAEGKKVGAICAAPTVLKEAGVLPAKYTAHFSVAGDLPNILPDKVVVDGNIITSTGAGTAIEFGLAMAAAVCGQEKSDGVAKAIEFKK</sequence>
<dbReference type="Pfam" id="PF01965">
    <property type="entry name" value="DJ-1_PfpI"/>
    <property type="match status" value="1"/>
</dbReference>
<dbReference type="PANTHER" id="PTHR48094">
    <property type="entry name" value="PROTEIN/NUCLEIC ACID DEGLYCASE DJ-1-RELATED"/>
    <property type="match status" value="1"/>
</dbReference>
<dbReference type="InterPro" id="IPR002818">
    <property type="entry name" value="DJ-1/PfpI"/>
</dbReference>
<reference evidence="2" key="1">
    <citation type="submission" date="2021-01" db="EMBL/GenBank/DDBJ databases">
        <authorList>
            <person name="Corre E."/>
            <person name="Pelletier E."/>
            <person name="Niang G."/>
            <person name="Scheremetjew M."/>
            <person name="Finn R."/>
            <person name="Kale V."/>
            <person name="Holt S."/>
            <person name="Cochrane G."/>
            <person name="Meng A."/>
            <person name="Brown T."/>
            <person name="Cohen L."/>
        </authorList>
    </citation>
    <scope>NUCLEOTIDE SEQUENCE</scope>
    <source>
        <strain evidence="2">CCMP644</strain>
    </source>
</reference>
<dbReference type="InterPro" id="IPR006287">
    <property type="entry name" value="DJ-1"/>
</dbReference>
<organism evidence="2">
    <name type="scientific">Hemiselmis andersenii</name>
    <name type="common">Cryptophyte alga</name>
    <dbReference type="NCBI Taxonomy" id="464988"/>
    <lineage>
        <taxon>Eukaryota</taxon>
        <taxon>Cryptophyceae</taxon>
        <taxon>Cryptomonadales</taxon>
        <taxon>Hemiselmidaceae</taxon>
        <taxon>Hemiselmis</taxon>
    </lineage>
</organism>
<proteinExistence type="predicted"/>
<dbReference type="EMBL" id="HBFX01039104">
    <property type="protein sequence ID" value="CAD8972543.1"/>
    <property type="molecule type" value="Transcribed_RNA"/>
</dbReference>
<dbReference type="AlphaFoldDB" id="A0A6T8P1C5"/>
<dbReference type="InterPro" id="IPR050325">
    <property type="entry name" value="Prot/Nucl_acid_deglycase"/>
</dbReference>
<dbReference type="NCBIfam" id="TIGR01383">
    <property type="entry name" value="not_thiJ"/>
    <property type="match status" value="1"/>
</dbReference>
<dbReference type="SUPFAM" id="SSF52317">
    <property type="entry name" value="Class I glutamine amidotransferase-like"/>
    <property type="match status" value="1"/>
</dbReference>
<dbReference type="PANTHER" id="PTHR48094:SF12">
    <property type="entry name" value="PARKINSON DISEASE PROTEIN 7 HOMOLOG"/>
    <property type="match status" value="1"/>
</dbReference>
<feature type="domain" description="DJ-1/PfpI" evidence="1">
    <location>
        <begin position="3"/>
        <end position="159"/>
    </location>
</feature>
<protein>
    <recommendedName>
        <fullName evidence="1">DJ-1/PfpI domain-containing protein</fullName>
    </recommendedName>
</protein>
<evidence type="ECO:0000313" key="2">
    <source>
        <dbReference type="EMBL" id="CAD8972543.1"/>
    </source>
</evidence>
<evidence type="ECO:0000259" key="1">
    <source>
        <dbReference type="Pfam" id="PF01965"/>
    </source>
</evidence>
<name>A0A6T8P1C5_HEMAN</name>
<accession>A0A6T8P1C5</accession>